<dbReference type="Proteomes" id="UP000313231">
    <property type="component" value="Unassembled WGS sequence"/>
</dbReference>
<evidence type="ECO:0000313" key="3">
    <source>
        <dbReference type="Proteomes" id="UP000313231"/>
    </source>
</evidence>
<keyword evidence="3" id="KW-1185">Reference proteome</keyword>
<accession>A0A5C4VNH4</accession>
<evidence type="ECO:0000313" key="2">
    <source>
        <dbReference type="EMBL" id="TNM37412.1"/>
    </source>
</evidence>
<evidence type="ECO:0000256" key="1">
    <source>
        <dbReference type="SAM" id="MobiDB-lite"/>
    </source>
</evidence>
<sequence length="311" mass="34050">MKDRDVAVLFSLQHPLNFHEAAYIPLRRGKVVATRVEGNIYVIDFRLGGYLPLVEIEEDRRAQPVREFSQALRVGLNGSFPDNTGEHFARSPQRRSAAAGPSPMQLRSSSGQPLVEVARDEGVNFERVVGFVAPCVEPSAKPFFRVARCTTDDGVDVPLNDAGQLALVPEKSYRIQIVHYQPTAVEGEPTLALEVPESVNALSDVEIPLRSRYDVIEIRLFVPARDDAIEGEFVLTAGADDGYEVRMPVRITPTSAQQYRNPLFAFGGAAFVALPGIIGDGNVELKVALALIGGILLVFTTLDRRRRGLGS</sequence>
<protein>
    <recommendedName>
        <fullName evidence="4">DUF2330 domain-containing protein</fullName>
    </recommendedName>
</protein>
<feature type="region of interest" description="Disordered" evidence="1">
    <location>
        <begin position="79"/>
        <end position="113"/>
    </location>
</feature>
<gene>
    <name evidence="2" type="ORF">FHP29_16400</name>
</gene>
<name>A0A5C4VNH4_9ACTN</name>
<reference evidence="2 3" key="1">
    <citation type="journal article" date="2016" name="Int. J. Syst. Evol. Microbiol.">
        <title>Nocardioides albidus sp. nov., an actinobacterium isolated from garden soil.</title>
        <authorList>
            <person name="Singh H."/>
            <person name="Du J."/>
            <person name="Trinh H."/>
            <person name="Won K."/>
            <person name="Yang J.E."/>
            <person name="Yin C."/>
            <person name="Kook M."/>
            <person name="Yi T.H."/>
        </authorList>
    </citation>
    <scope>NUCLEOTIDE SEQUENCE [LARGE SCALE GENOMIC DNA]</scope>
    <source>
        <strain evidence="2 3">CCTCC AB 2015297</strain>
    </source>
</reference>
<dbReference type="EMBL" id="VDMP01000026">
    <property type="protein sequence ID" value="TNM37412.1"/>
    <property type="molecule type" value="Genomic_DNA"/>
</dbReference>
<comment type="caution">
    <text evidence="2">The sequence shown here is derived from an EMBL/GenBank/DDBJ whole genome shotgun (WGS) entry which is preliminary data.</text>
</comment>
<organism evidence="2 3">
    <name type="scientific">Nocardioides albidus</name>
    <dbReference type="NCBI Taxonomy" id="1517589"/>
    <lineage>
        <taxon>Bacteria</taxon>
        <taxon>Bacillati</taxon>
        <taxon>Actinomycetota</taxon>
        <taxon>Actinomycetes</taxon>
        <taxon>Propionibacteriales</taxon>
        <taxon>Nocardioidaceae</taxon>
        <taxon>Nocardioides</taxon>
    </lineage>
</organism>
<proteinExistence type="predicted"/>
<dbReference type="AlphaFoldDB" id="A0A5C4VNH4"/>
<evidence type="ECO:0008006" key="4">
    <source>
        <dbReference type="Google" id="ProtNLM"/>
    </source>
</evidence>